<sequence length="66" mass="7699">MFSILLALTLAHHQDGSPYGWHMSCERFLQRRVEIQMDPNLDQRSKWNLIGYLKTKVEGQCDGAYT</sequence>
<organism evidence="2 5">
    <name type="scientific">Synechococcus phage S-CAM3</name>
    <dbReference type="NCBI Taxonomy" id="1883366"/>
    <lineage>
        <taxon>Viruses</taxon>
        <taxon>Duplodnaviria</taxon>
        <taxon>Heunggongvirae</taxon>
        <taxon>Uroviricota</taxon>
        <taxon>Caudoviricetes</taxon>
        <taxon>Pantevenvirales</taxon>
        <taxon>Kyanoviridae</taxon>
        <taxon>Charybdisvirus</taxon>
        <taxon>Charybdisvirus scam3</taxon>
    </lineage>
</organism>
<evidence type="ECO:0000313" key="5">
    <source>
        <dbReference type="Proteomes" id="UP000240804"/>
    </source>
</evidence>
<dbReference type="RefSeq" id="YP_009321492.1">
    <property type="nucleotide sequence ID" value="NC_031906.1"/>
</dbReference>
<dbReference type="OrthoDB" id="25099at10239"/>
<dbReference type="EMBL" id="KU686197">
    <property type="protein sequence ID" value="AOV58733.1"/>
    <property type="molecule type" value="Genomic_DNA"/>
</dbReference>
<dbReference type="Proteomes" id="UP000240920">
    <property type="component" value="Segment"/>
</dbReference>
<dbReference type="EMBL" id="KU686199">
    <property type="protein sequence ID" value="AOV59212.1"/>
    <property type="molecule type" value="Genomic_DNA"/>
</dbReference>
<evidence type="ECO:0000313" key="2">
    <source>
        <dbReference type="EMBL" id="AOV58972.1"/>
    </source>
</evidence>
<proteinExistence type="predicted"/>
<name>A0A1D8KJX7_9CAUD</name>
<evidence type="ECO:0000313" key="1">
    <source>
        <dbReference type="EMBL" id="AOV58733.1"/>
    </source>
</evidence>
<accession>A0A1D8KJX7</accession>
<evidence type="ECO:0000313" key="4">
    <source>
        <dbReference type="Proteomes" id="UP000204537"/>
    </source>
</evidence>
<dbReference type="Proteomes" id="UP000204537">
    <property type="component" value="Segment"/>
</dbReference>
<protein>
    <submittedName>
        <fullName evidence="2">Uncharacterized protein</fullName>
    </submittedName>
</protein>
<keyword evidence="4" id="KW-1185">Reference proteome</keyword>
<gene>
    <name evidence="3" type="ORF">C421010_229</name>
    <name evidence="1" type="ORF">S250808_228</name>
    <name evidence="2" type="ORF">T040910_228</name>
</gene>
<dbReference type="Proteomes" id="UP000240804">
    <property type="component" value="Segment"/>
</dbReference>
<dbReference type="KEGG" id="vg:30306520"/>
<reference evidence="4 5" key="1">
    <citation type="journal article" date="2016" name="Virology">
        <title>The genomic content and context of auxiliary metabolic genes in marine cyanomyoviruses.</title>
        <authorList>
            <person name="Crummett L.T."/>
            <person name="Puxty R.J."/>
            <person name="Weihe C."/>
            <person name="Marston M.F."/>
            <person name="Martiny J.B."/>
        </authorList>
    </citation>
    <scope>NUCLEOTIDE SEQUENCE [LARGE SCALE GENOMIC DNA]</scope>
    <source>
        <strain evidence="1">0808SB25</strain>
        <strain evidence="2">0910TB04</strain>
        <strain evidence="3">1010CC42</strain>
    </source>
</reference>
<dbReference type="GeneID" id="30306520"/>
<evidence type="ECO:0000313" key="3">
    <source>
        <dbReference type="EMBL" id="AOV59212.1"/>
    </source>
</evidence>
<dbReference type="EMBL" id="KU686198">
    <property type="protein sequence ID" value="AOV58972.1"/>
    <property type="molecule type" value="Genomic_DNA"/>
</dbReference>